<feature type="domain" description="Helicase C-terminal" evidence="6">
    <location>
        <begin position="994"/>
        <end position="1196"/>
    </location>
</feature>
<dbReference type="GO" id="GO:0043138">
    <property type="term" value="F:3'-5' DNA helicase activity"/>
    <property type="evidence" value="ECO:0007669"/>
    <property type="project" value="TreeGrafter"/>
</dbReference>
<feature type="compositionally biased region" description="Basic residues" evidence="4">
    <location>
        <begin position="1582"/>
        <end position="1600"/>
    </location>
</feature>
<sequence length="2213" mass="250328">MLPATLALEVKKQVLHYLGATFHIRHQETERALEAFFTHPDEGLFKGPWLQLKRPFRLEKADTSSLFDLHVPWVPFKHQAQSWQRLTTRGGNSPKPTIVTTGTGSGKTECFLYPLLDHCLRMKQAGKDQGIKAIVLYPMNALAADQANRFAEEILTSDQLSYDHNGERKARIRVGMYTGRMTQTSSKDDGAEKDTFQEMTIIPDPAGGGKIAYRSITNRAAMQENPPDILLTNYKMLDYLLLRPKDTSIWRFNQDDPELLQYLVLDELHTYDGAQGADVACLIRRLKERFQIPQGKLCMVGTSATVAGGDDEHDMGPIYKLCEFASTLFEEDITHEAVIKEDRYRIEEVVRTPVRDVETYPSAEDCAPAHREDAQSYARRVAELFGGPAYPVAIDDPKWLEWSTQHEQLASFLPKLKPEDLWGVAVGEWIRKHPLFHLLLKVTEAGAVSWFDLLREISKSDMTFTFRAVGDTQARGEVLMAFLALVAQARELRSGKPFPLVPTQVQLWLRELRRIGSLVSQHPMFTWLDNKLQEGKRQLPIVHCTECGEVAWVGLRDPDMDSVIGQHGINGMQLRDDVREIYEAWGFEHAPSPSLVILSPWRDGDDPISASGQQQLDAVKWHLAASSLVVREGPGPCPITDEKTFPVKMVHESYSLENGARRGTRRCPHCHENESLMFIGSRAATISSVAIDEVFGSVLNNDPKLLAFTDSVQDASHRAGFFSARTYHFTLRTALQHVIDEAGDEGVPLPEVGQRLIGYWGADRPGRPGTAKQALETLIPTDLREYDDYVDFRNRLDAREIPHKLLGDITRRLTWEATSEFSLMLTHGRTMELHASATLGWVPELVEETVSQLKARLPAISPKLEAVSSEDITLWVLGILHRQRERGGLYHQYLGSYAAQRFWGKYPFGKTIAGRETYPPQGKYKPRLMCTQPNKDHDHILAPAKPHQMLPWHLKWARKVMELPGIDDATLVDLVNAFLKTGERTGLLREVHADGEQHFYAINDQAARLYPNGEKLIAPNRGYKLFRPEWEARLWTGAASLAYLDDEGYYEPGELTDREGYYRTRYRKGALRRVFAHEHTGLLATAEREALEYSFNKGSHADDPNVLTATSTLEMGIDIGDLSTTMLCSIPPTTASYLQRIGRAGRKTGTALVLSVINQRPHDLFFYSRPNALISGDIEPPGCWLDASAVLVRQYLAFCFDQGVREGILADLPATGKQLIDEVIETKSGHIPGLLAWVLENEQALQTRFLERFKSNAKGDTQQRFLAESRTERLRERIEKAAAEFRQQRLLLENAKRRLRAQKEKLDGAVDTADVQEIEREERILNARQLKLNQISALEVLTEHGLLPNYAFPERGVRFSGAVFHRKPKGTAGDHELRVREPFELVRGGSAAIRELAPWNHFYTHSHRFDIQQIEIGSKSQPLITEWGVCGQCGHMRMTDDINRPEAIPACPQCGFDGIEGQTVKGQQAKFLEFSRSQAISYMEFYDSLSGDKGDERENEVYQLVNSFDQTVEQASGAVANDKLPFGIEYRAAMVLREVNAGFKDQHRDLAFGNDIKVSSEGFVVCADCGVAVKPGETRDKVNHRRSCSGHRETQKRKREGRMEDAYNWEKVFLYRELRSEAIRLLLPDVEPEDLSTLEAAIYLGMRLRFQGDPGHLLVKQQIVPNLKEGTTQNYLVLMDAVPGGTGFLKELFQTRDAADRSGEGVMEVLRLALAELETCRCRELHQTEDDTDGCYRCLRTYHMQFRADEISREGGIRLLKKLIAAGMERETKAELDEVKPKAQFESVLEKRFVTRLQDWVQENGKPDDWREELVGGATGFRFTLGDGRLWSLQLQPQLGSPQGVAVQCQPDFLLTADDEVCRPVAIFLDGFEPHVKPTEPTSGLADDLRKRRSVLESQGYWVWSISWDDLNEEDGERFRYLDKQVTDVILPKRMGDLGGKAALRSMSGHAFSQFKAFLRVPNDDTWRKVGQEILGFTLMLMAGQGIGQDAREISEKLQMWRQGYPVPAPGKVDNPEWTWIAQNLSISNDLFAYGLAEQLIQSDYTNLYSELRLGDSEAERSGTETFKLRWRRFHALMNLFQFMGNVMFYTTSEVEDGVIPEPTLTPQVSLDEQWQELLDDAIVPVKKLIPHLAAASVELPESEYYSDDLSDIYFAELAWPDAAVPIAILAGTQEEFVGQWQGAGWQAITLKDIEERGEQWCIDQLPKQKGGE</sequence>
<dbReference type="GO" id="GO:0036297">
    <property type="term" value="P:interstrand cross-link repair"/>
    <property type="evidence" value="ECO:0007669"/>
    <property type="project" value="TreeGrafter"/>
</dbReference>
<dbReference type="Pfam" id="PF00270">
    <property type="entry name" value="DEAD"/>
    <property type="match status" value="1"/>
</dbReference>
<name>A0A5M3PX85_9GAMM</name>
<keyword evidence="2" id="KW-0067">ATP-binding</keyword>
<dbReference type="InterPro" id="IPR001650">
    <property type="entry name" value="Helicase_C-like"/>
</dbReference>
<dbReference type="PROSITE" id="PS51194">
    <property type="entry name" value="HELICASE_CTER"/>
    <property type="match status" value="1"/>
</dbReference>
<dbReference type="SUPFAM" id="SSF52540">
    <property type="entry name" value="P-loop containing nucleoside triphosphate hydrolases"/>
    <property type="match status" value="2"/>
</dbReference>
<dbReference type="GO" id="GO:0006289">
    <property type="term" value="P:nucleotide-excision repair"/>
    <property type="evidence" value="ECO:0007669"/>
    <property type="project" value="TreeGrafter"/>
</dbReference>
<dbReference type="InterPro" id="IPR027417">
    <property type="entry name" value="P-loop_NTPase"/>
</dbReference>
<reference evidence="7 8" key="1">
    <citation type="journal article" date="2019" name="J. Gen. Appl. Microbiol.">
        <title>Aerobic degradation of cis-dichloroethene by the marine bacterium Marinobacter salsuginis strain 5N-3.</title>
        <authorList>
            <person name="Inoue Y."/>
            <person name="Fukunaga Y."/>
            <person name="Katsumata H."/>
            <person name="Ohji S."/>
            <person name="Hosoyama A."/>
            <person name="Mori K."/>
            <person name="Ando K."/>
        </authorList>
    </citation>
    <scope>NUCLEOTIDE SEQUENCE [LARGE SCALE GENOMIC DNA]</scope>
    <source>
        <strain evidence="7 8">NBRC 109114</strain>
    </source>
</reference>
<evidence type="ECO:0000256" key="1">
    <source>
        <dbReference type="ARBA" id="ARBA00022741"/>
    </source>
</evidence>
<keyword evidence="1" id="KW-0547">Nucleotide-binding</keyword>
<accession>A0A5M3PX85</accession>
<evidence type="ECO:0000259" key="5">
    <source>
        <dbReference type="PROSITE" id="PS51192"/>
    </source>
</evidence>
<feature type="domain" description="Helicase ATP-binding" evidence="5">
    <location>
        <begin position="88"/>
        <end position="324"/>
    </location>
</feature>
<proteinExistence type="predicted"/>
<dbReference type="GO" id="GO:0003676">
    <property type="term" value="F:nucleic acid binding"/>
    <property type="evidence" value="ECO:0007669"/>
    <property type="project" value="InterPro"/>
</dbReference>
<protein>
    <submittedName>
        <fullName evidence="7">DEAD/DEAH box helicase</fullName>
    </submittedName>
</protein>
<dbReference type="SMART" id="SM00490">
    <property type="entry name" value="HELICc"/>
    <property type="match status" value="1"/>
</dbReference>
<dbReference type="InterPro" id="IPR011545">
    <property type="entry name" value="DEAD/DEAH_box_helicase_dom"/>
</dbReference>
<feature type="coiled-coil region" evidence="3">
    <location>
        <begin position="1275"/>
        <end position="1312"/>
    </location>
</feature>
<dbReference type="PANTHER" id="PTHR47957:SF3">
    <property type="entry name" value="ATP-DEPENDENT HELICASE HRQ1"/>
    <property type="match status" value="1"/>
</dbReference>
<dbReference type="EMBL" id="BGZI01000003">
    <property type="protein sequence ID" value="GBO87329.1"/>
    <property type="molecule type" value="Genomic_DNA"/>
</dbReference>
<keyword evidence="7" id="KW-0378">Hydrolase</keyword>
<organism evidence="7 8">
    <name type="scientific">Marinobacter salsuginis</name>
    <dbReference type="NCBI Taxonomy" id="418719"/>
    <lineage>
        <taxon>Bacteria</taxon>
        <taxon>Pseudomonadati</taxon>
        <taxon>Pseudomonadota</taxon>
        <taxon>Gammaproteobacteria</taxon>
        <taxon>Pseudomonadales</taxon>
        <taxon>Marinobacteraceae</taxon>
        <taxon>Marinobacter</taxon>
    </lineage>
</organism>
<dbReference type="Pfam" id="PF09369">
    <property type="entry name" value="MZB"/>
    <property type="match status" value="1"/>
</dbReference>
<dbReference type="PANTHER" id="PTHR47957">
    <property type="entry name" value="ATP-DEPENDENT HELICASE HRQ1"/>
    <property type="match status" value="1"/>
</dbReference>
<dbReference type="GO" id="GO:0005524">
    <property type="term" value="F:ATP binding"/>
    <property type="evidence" value="ECO:0007669"/>
    <property type="project" value="UniProtKB-KW"/>
</dbReference>
<dbReference type="PROSITE" id="PS51192">
    <property type="entry name" value="HELICASE_ATP_BIND_1"/>
    <property type="match status" value="1"/>
</dbReference>
<comment type="caution">
    <text evidence="7">The sequence shown here is derived from an EMBL/GenBank/DDBJ whole genome shotgun (WGS) entry which is preliminary data.</text>
</comment>
<dbReference type="Pfam" id="PF00271">
    <property type="entry name" value="Helicase_C"/>
    <property type="match status" value="1"/>
</dbReference>
<feature type="region of interest" description="Disordered" evidence="4">
    <location>
        <begin position="1581"/>
        <end position="1601"/>
    </location>
</feature>
<dbReference type="InterPro" id="IPR018973">
    <property type="entry name" value="MZB"/>
</dbReference>
<evidence type="ECO:0000256" key="3">
    <source>
        <dbReference type="SAM" id="Coils"/>
    </source>
</evidence>
<gene>
    <name evidence="7" type="ORF">MSSD14B_09970</name>
</gene>
<keyword evidence="3" id="KW-0175">Coiled coil</keyword>
<dbReference type="InterPro" id="IPR014001">
    <property type="entry name" value="Helicase_ATP-bd"/>
</dbReference>
<evidence type="ECO:0000313" key="7">
    <source>
        <dbReference type="EMBL" id="GBO87329.1"/>
    </source>
</evidence>
<dbReference type="Proteomes" id="UP000387223">
    <property type="component" value="Unassembled WGS sequence"/>
</dbReference>
<evidence type="ECO:0000256" key="4">
    <source>
        <dbReference type="SAM" id="MobiDB-lite"/>
    </source>
</evidence>
<keyword evidence="7" id="KW-0347">Helicase</keyword>
<dbReference type="SMART" id="SM00487">
    <property type="entry name" value="DEXDc"/>
    <property type="match status" value="1"/>
</dbReference>
<dbReference type="RefSeq" id="WP_153637161.1">
    <property type="nucleotide sequence ID" value="NZ_BGZI01000003.1"/>
</dbReference>
<dbReference type="Gene3D" id="3.40.50.300">
    <property type="entry name" value="P-loop containing nucleotide triphosphate hydrolases"/>
    <property type="match status" value="2"/>
</dbReference>
<evidence type="ECO:0000259" key="6">
    <source>
        <dbReference type="PROSITE" id="PS51194"/>
    </source>
</evidence>
<evidence type="ECO:0000256" key="2">
    <source>
        <dbReference type="ARBA" id="ARBA00022840"/>
    </source>
</evidence>
<evidence type="ECO:0000313" key="8">
    <source>
        <dbReference type="Proteomes" id="UP000387223"/>
    </source>
</evidence>